<proteinExistence type="predicted"/>
<evidence type="ECO:0000313" key="2">
    <source>
        <dbReference type="EMBL" id="URZ13662.1"/>
    </source>
</evidence>
<dbReference type="STRING" id="84029.CROST_21210"/>
<sequence>MNEGEMDAHLGYEPYEQAETTNSRNGKNKKKDSK</sequence>
<dbReference type="KEGG" id="crw:CROST_044280"/>
<dbReference type="Proteomes" id="UP000190951">
    <property type="component" value="Chromosome"/>
</dbReference>
<organism evidence="2 3">
    <name type="scientific">Clostridium felsineum</name>
    <dbReference type="NCBI Taxonomy" id="36839"/>
    <lineage>
        <taxon>Bacteria</taxon>
        <taxon>Bacillati</taxon>
        <taxon>Bacillota</taxon>
        <taxon>Clostridia</taxon>
        <taxon>Eubacteriales</taxon>
        <taxon>Clostridiaceae</taxon>
        <taxon>Clostridium</taxon>
    </lineage>
</organism>
<accession>A0A1S8MA02</accession>
<reference evidence="2 3" key="1">
    <citation type="submission" date="2022-04" db="EMBL/GenBank/DDBJ databases">
        <title>Genome sequence of C. roseum typestrain.</title>
        <authorList>
            <person name="Poehlein A."/>
            <person name="Schoch T."/>
            <person name="Duerre P."/>
            <person name="Daniel R."/>
        </authorList>
    </citation>
    <scope>NUCLEOTIDE SEQUENCE [LARGE SCALE GENOMIC DNA]</scope>
    <source>
        <strain evidence="2 3">DSM 7320</strain>
    </source>
</reference>
<feature type="compositionally biased region" description="Basic and acidic residues" evidence="1">
    <location>
        <begin position="1"/>
        <end position="10"/>
    </location>
</feature>
<keyword evidence="3" id="KW-1185">Reference proteome</keyword>
<gene>
    <name evidence="2" type="ORF">CROST_044280</name>
</gene>
<evidence type="ECO:0000313" key="3">
    <source>
        <dbReference type="Proteomes" id="UP000190951"/>
    </source>
</evidence>
<name>A0A1S8MA02_9CLOT</name>
<feature type="region of interest" description="Disordered" evidence="1">
    <location>
        <begin position="1"/>
        <end position="34"/>
    </location>
</feature>
<dbReference type="AlphaFoldDB" id="A0A1S8MA02"/>
<protein>
    <submittedName>
        <fullName evidence="2">Uncharacterized protein</fullName>
    </submittedName>
</protein>
<dbReference type="EMBL" id="CP096983">
    <property type="protein sequence ID" value="URZ13662.1"/>
    <property type="molecule type" value="Genomic_DNA"/>
</dbReference>
<evidence type="ECO:0000256" key="1">
    <source>
        <dbReference type="SAM" id="MobiDB-lite"/>
    </source>
</evidence>